<comment type="caution">
    <text evidence="1">The sequence shown here is derived from an EMBL/GenBank/DDBJ whole genome shotgun (WGS) entry which is preliminary data.</text>
</comment>
<organism evidence="1 2">
    <name type="scientific">Candidatus Liberibacter europaeus</name>
    <dbReference type="NCBI Taxonomy" id="744859"/>
    <lineage>
        <taxon>Bacteria</taxon>
        <taxon>Pseudomonadati</taxon>
        <taxon>Pseudomonadota</taxon>
        <taxon>Alphaproteobacteria</taxon>
        <taxon>Hyphomicrobiales</taxon>
        <taxon>Rhizobiaceae</taxon>
        <taxon>Liberibacter</taxon>
    </lineage>
</organism>
<evidence type="ECO:0000313" key="2">
    <source>
        <dbReference type="Proteomes" id="UP000240811"/>
    </source>
</evidence>
<dbReference type="EMBL" id="PSQJ01000006">
    <property type="protein sequence ID" value="PTL86176.1"/>
    <property type="molecule type" value="Genomic_DNA"/>
</dbReference>
<dbReference type="Proteomes" id="UP000240811">
    <property type="component" value="Unassembled WGS sequence"/>
</dbReference>
<accession>A0A2T4VWN3</accession>
<gene>
    <name evidence="1" type="ORF">C4617_04705</name>
</gene>
<sequence>MFLPLNPEEKEDIGRELIFRRGEETTVSPGIFQGMGHEIYNIVPRSIDKLTSPFTANDSDTHRTDPHGVGLVGSFIEQMSDFAPYLAVAKGGKFLLGALPSPHTKALSVALEAIGIGYAFFSKQSETRKEFMRQGVDEETANKLGFTEATIGIPTMFLPPALPLKSAPSKIASGVMLSIGAGGVDRKMHSSILYNAGYKEMSEFYKVFDGHAMILDGAMGAFATVMGHQPSRRYVGEKAGEGLKTISTKARESMSILDDLADYIMESKLYRYFHQDSQIGIPTKTKAYSDHIDIMQESVDSIIKGKPLEFDSDKLSTIHENSLDNPNRSKLELDLEPSPTRKIKEAESGLVDKPIAETVEKKPTQIETSGTAPEPLNEFSYFDEKSAYEFKKLEESSPELADHVVKTLKEDMEFTKLAKEKNLYDVAIECFLSTGSVE</sequence>
<proteinExistence type="predicted"/>
<evidence type="ECO:0000313" key="1">
    <source>
        <dbReference type="EMBL" id="PTL86176.1"/>
    </source>
</evidence>
<protein>
    <submittedName>
        <fullName evidence="1">Uncharacterized protein</fullName>
    </submittedName>
</protein>
<dbReference type="AlphaFoldDB" id="A0A2T4VWN3"/>
<name>A0A2T4VWN3_9HYPH</name>
<reference evidence="2" key="1">
    <citation type="submission" date="2018-02" db="EMBL/GenBank/DDBJ databases">
        <title>Genome sequence of Candidatus Liberibacter europaeus.</title>
        <authorList>
            <person name="Frampton R.A."/>
            <person name="Thompson S.M."/>
            <person name="David C."/>
            <person name="Addison S.M."/>
            <person name="Smith G.R."/>
        </authorList>
    </citation>
    <scope>NUCLEOTIDE SEQUENCE [LARGE SCALE GENOMIC DNA]</scope>
</reference>